<dbReference type="Pfam" id="PF13193">
    <property type="entry name" value="AMP-binding_C"/>
    <property type="match status" value="1"/>
</dbReference>
<evidence type="ECO:0000256" key="9">
    <source>
        <dbReference type="SAM" id="Phobius"/>
    </source>
</evidence>
<feature type="region of interest" description="Disordered" evidence="8">
    <location>
        <begin position="48"/>
        <end position="92"/>
    </location>
</feature>
<comment type="similarity">
    <text evidence="1">Belongs to the ATP-dependent AMP-binding enzyme family.</text>
</comment>
<feature type="transmembrane region" description="Helical" evidence="9">
    <location>
        <begin position="118"/>
        <end position="141"/>
    </location>
</feature>
<evidence type="ECO:0000256" key="7">
    <source>
        <dbReference type="ARBA" id="ARBA00048666"/>
    </source>
</evidence>
<keyword evidence="9" id="KW-0472">Membrane</keyword>
<feature type="domain" description="AMP-dependent synthetase/ligase" evidence="10">
    <location>
        <begin position="191"/>
        <end position="470"/>
    </location>
</feature>
<protein>
    <recommendedName>
        <fullName evidence="4">long-chain-fatty-acid--CoA ligase</fullName>
        <ecNumber evidence="4">6.2.1.3</ecNumber>
    </recommendedName>
    <alternativeName>
        <fullName evidence="6">Long-chain-fatty-acid--CoA ligase</fullName>
    </alternativeName>
</protein>
<feature type="compositionally biased region" description="Basic and acidic residues" evidence="8">
    <location>
        <begin position="71"/>
        <end position="83"/>
    </location>
</feature>
<feature type="domain" description="AMP-binding enzyme C-terminal" evidence="11">
    <location>
        <begin position="642"/>
        <end position="720"/>
    </location>
</feature>
<dbReference type="GO" id="GO:0005324">
    <property type="term" value="F:long-chain fatty acid transmembrane transporter activity"/>
    <property type="evidence" value="ECO:0007669"/>
    <property type="project" value="TreeGrafter"/>
</dbReference>
<dbReference type="Proteomes" id="UP000887572">
    <property type="component" value="Unplaced"/>
</dbReference>
<dbReference type="InterPro" id="IPR020845">
    <property type="entry name" value="AMP-binding_CS"/>
</dbReference>
<evidence type="ECO:0000256" key="5">
    <source>
        <dbReference type="ARBA" id="ARBA00036527"/>
    </source>
</evidence>
<organism evidence="12 13">
    <name type="scientific">Globodera rostochiensis</name>
    <name type="common">Golden nematode worm</name>
    <name type="synonym">Heterodera rostochiensis</name>
    <dbReference type="NCBI Taxonomy" id="31243"/>
    <lineage>
        <taxon>Eukaryota</taxon>
        <taxon>Metazoa</taxon>
        <taxon>Ecdysozoa</taxon>
        <taxon>Nematoda</taxon>
        <taxon>Chromadorea</taxon>
        <taxon>Rhabditida</taxon>
        <taxon>Tylenchina</taxon>
        <taxon>Tylenchomorpha</taxon>
        <taxon>Tylenchoidea</taxon>
        <taxon>Heteroderidae</taxon>
        <taxon>Heteroderinae</taxon>
        <taxon>Globodera</taxon>
    </lineage>
</organism>
<dbReference type="GO" id="GO:0005789">
    <property type="term" value="C:endoplasmic reticulum membrane"/>
    <property type="evidence" value="ECO:0007669"/>
    <property type="project" value="TreeGrafter"/>
</dbReference>
<dbReference type="Gene3D" id="3.40.50.12780">
    <property type="entry name" value="N-terminal domain of ligase-like"/>
    <property type="match status" value="1"/>
</dbReference>
<dbReference type="FunFam" id="3.30.300.30:FF:000002">
    <property type="entry name" value="Long-chain fatty acid transport protein 1"/>
    <property type="match status" value="1"/>
</dbReference>
<dbReference type="GO" id="GO:0004467">
    <property type="term" value="F:long-chain fatty acid-CoA ligase activity"/>
    <property type="evidence" value="ECO:0007669"/>
    <property type="project" value="UniProtKB-EC"/>
</dbReference>
<keyword evidence="2" id="KW-0436">Ligase</keyword>
<evidence type="ECO:0000256" key="3">
    <source>
        <dbReference type="ARBA" id="ARBA00022832"/>
    </source>
</evidence>
<dbReference type="PANTHER" id="PTHR43107">
    <property type="entry name" value="LONG-CHAIN FATTY ACID TRANSPORT PROTEIN"/>
    <property type="match status" value="1"/>
</dbReference>
<evidence type="ECO:0000256" key="4">
    <source>
        <dbReference type="ARBA" id="ARBA00026121"/>
    </source>
</evidence>
<evidence type="ECO:0000256" key="2">
    <source>
        <dbReference type="ARBA" id="ARBA00022598"/>
    </source>
</evidence>
<dbReference type="Pfam" id="PF00501">
    <property type="entry name" value="AMP-binding"/>
    <property type="match status" value="1"/>
</dbReference>
<keyword evidence="9" id="KW-0812">Transmembrane</keyword>
<dbReference type="PANTHER" id="PTHR43107:SF24">
    <property type="entry name" value="AMP-BINDING DOMAIN-CONTAINING PROTEIN"/>
    <property type="match status" value="1"/>
</dbReference>
<keyword evidence="3" id="KW-0276">Fatty acid metabolism</keyword>
<comment type="catalytic activity">
    <reaction evidence="7">
        <text>tetracosanoate + ATP + CoA = tetracosanoyl-CoA + AMP + diphosphate</text>
        <dbReference type="Rhea" id="RHEA:33639"/>
        <dbReference type="ChEBI" id="CHEBI:30616"/>
        <dbReference type="ChEBI" id="CHEBI:31014"/>
        <dbReference type="ChEBI" id="CHEBI:33019"/>
        <dbReference type="ChEBI" id="CHEBI:57287"/>
        <dbReference type="ChEBI" id="CHEBI:65052"/>
        <dbReference type="ChEBI" id="CHEBI:456215"/>
    </reaction>
    <physiologicalReaction direction="left-to-right" evidence="7">
        <dbReference type="Rhea" id="RHEA:33640"/>
    </physiologicalReaction>
</comment>
<evidence type="ECO:0000256" key="8">
    <source>
        <dbReference type="SAM" id="MobiDB-lite"/>
    </source>
</evidence>
<evidence type="ECO:0000313" key="12">
    <source>
        <dbReference type="Proteomes" id="UP000887572"/>
    </source>
</evidence>
<evidence type="ECO:0000259" key="11">
    <source>
        <dbReference type="Pfam" id="PF13193"/>
    </source>
</evidence>
<dbReference type="GO" id="GO:0005886">
    <property type="term" value="C:plasma membrane"/>
    <property type="evidence" value="ECO:0007669"/>
    <property type="project" value="TreeGrafter"/>
</dbReference>
<keyword evidence="3" id="KW-0443">Lipid metabolism</keyword>
<proteinExistence type="inferred from homology"/>
<dbReference type="WBParaSite" id="Gr19_v10_g6618.t1">
    <property type="protein sequence ID" value="Gr19_v10_g6618.t1"/>
    <property type="gene ID" value="Gr19_v10_g6618"/>
</dbReference>
<dbReference type="EC" id="6.2.1.3" evidence="4"/>
<reference evidence="13" key="1">
    <citation type="submission" date="2022-11" db="UniProtKB">
        <authorList>
            <consortium name="WormBaseParasite"/>
        </authorList>
    </citation>
    <scope>IDENTIFICATION</scope>
</reference>
<evidence type="ECO:0000256" key="6">
    <source>
        <dbReference type="ARBA" id="ARBA00041297"/>
    </source>
</evidence>
<keyword evidence="9" id="KW-1133">Transmembrane helix</keyword>
<evidence type="ECO:0000256" key="1">
    <source>
        <dbReference type="ARBA" id="ARBA00006432"/>
    </source>
</evidence>
<dbReference type="SUPFAM" id="SSF56801">
    <property type="entry name" value="Acetyl-CoA synthetase-like"/>
    <property type="match status" value="1"/>
</dbReference>
<dbReference type="InterPro" id="IPR042099">
    <property type="entry name" value="ANL_N_sf"/>
</dbReference>
<dbReference type="InterPro" id="IPR000873">
    <property type="entry name" value="AMP-dep_synth/lig_dom"/>
</dbReference>
<dbReference type="InterPro" id="IPR025110">
    <property type="entry name" value="AMP-bd_C"/>
</dbReference>
<evidence type="ECO:0000313" key="13">
    <source>
        <dbReference type="WBParaSite" id="Gr19_v10_g6618.t1"/>
    </source>
</evidence>
<comment type="catalytic activity">
    <reaction evidence="5">
        <text>a very long-chain fatty acid + ATP + CoA = a very long-chain fatty acyl-CoA + AMP + diphosphate</text>
        <dbReference type="Rhea" id="RHEA:54536"/>
        <dbReference type="ChEBI" id="CHEBI:30616"/>
        <dbReference type="ChEBI" id="CHEBI:33019"/>
        <dbReference type="ChEBI" id="CHEBI:57287"/>
        <dbReference type="ChEBI" id="CHEBI:58950"/>
        <dbReference type="ChEBI" id="CHEBI:138261"/>
        <dbReference type="ChEBI" id="CHEBI:456215"/>
    </reaction>
    <physiologicalReaction direction="left-to-right" evidence="5">
        <dbReference type="Rhea" id="RHEA:54537"/>
    </physiologicalReaction>
</comment>
<dbReference type="PROSITE" id="PS00455">
    <property type="entry name" value="AMP_BINDING"/>
    <property type="match status" value="1"/>
</dbReference>
<accession>A0A914I415</accession>
<dbReference type="InterPro" id="IPR045851">
    <property type="entry name" value="AMP-bd_C_sf"/>
</dbReference>
<sequence>MTDDDNQSTPASRPWRVVTTHIKVSTPILRALLGSSFSPELVVGKNGKNRMNTNGGLHAQKANGATNGGTESKEEKAPLHTSDKLPSSSSTASPASARDFVAQAPRAPPLLLHVAVPLLLIAATLAELFSCTVAFALYFAFRAIASDFGRRALRTFPRDLRGTLLFYRVRWLVWRSFRSGEPLHGHLLRLVRRHPHKQCVVEVESGRSLTFAQFNAHANAYAHLFSKNLNIGADDVVSLFMENGISFFATWIGLSKLGVVTAWINTNLKGDPLGHSIRVARCKAVLTTPTLLPTLRRTIAQGHLDANLPIFLVSADGTRVTELAPTAAAADAEAAAATVQEYALEDTAEEPQKPPGLTIQSVLCYIYTSGTTGAPKAAVIRHYRFYLMGIGCGMAFGIRASDRIYLTLPMYHSAGGILGASQVIVRGCTACIRTKFSATNFWKDCTRFECTVGQYIGEICRYLLAQPASPDDRAHPIRSIDIERSGSNNFLHLCPATGFSNSPRGGSTEGNSNLLNIDNRPGACGFIPIYRSLDRFFPLQLLKVDPKSGELLRDERGFCIKCVPGDTGELVGAIRNDPLSRFEGYVNESDTQKKLIRNCQSAGDQVFSTGDVLHWDRLGYVYFKDRCGDTYRWRGENVSTTEVEGVLQPLRAILDATVYGVQVPGREGRAGMIALTMVDGTDEETFIDQLSAHLVDQLALYAVPVFLRICDQVDRTGTFKLKKTQLQQEGYDLRRCAAGNHLFYWDAGRKRYAPLSADMQSRIDDGTYTKI</sequence>
<dbReference type="AlphaFoldDB" id="A0A914I415"/>
<evidence type="ECO:0000259" key="10">
    <source>
        <dbReference type="Pfam" id="PF00501"/>
    </source>
</evidence>
<name>A0A914I415_GLORO</name>
<dbReference type="GO" id="GO:0044539">
    <property type="term" value="P:long-chain fatty acid import into cell"/>
    <property type="evidence" value="ECO:0007669"/>
    <property type="project" value="TreeGrafter"/>
</dbReference>
<keyword evidence="12" id="KW-1185">Reference proteome</keyword>
<dbReference type="Gene3D" id="3.30.300.30">
    <property type="match status" value="1"/>
</dbReference>